<dbReference type="CDD" id="cd00075">
    <property type="entry name" value="HATPase"/>
    <property type="match status" value="1"/>
</dbReference>
<feature type="domain" description="Histidine kinase" evidence="10">
    <location>
        <begin position="816"/>
        <end position="1032"/>
    </location>
</feature>
<dbReference type="PROSITE" id="PS01124">
    <property type="entry name" value="HTH_ARAC_FAMILY_2"/>
    <property type="match status" value="1"/>
</dbReference>
<name>A0A2S7IK23_9BACT</name>
<evidence type="ECO:0000256" key="2">
    <source>
        <dbReference type="ARBA" id="ARBA00012438"/>
    </source>
</evidence>
<dbReference type="PRINTS" id="PR00344">
    <property type="entry name" value="BCTRLSENSOR"/>
</dbReference>
<dbReference type="SUPFAM" id="SSF46689">
    <property type="entry name" value="Homeodomain-like"/>
    <property type="match status" value="1"/>
</dbReference>
<dbReference type="InterPro" id="IPR013783">
    <property type="entry name" value="Ig-like_fold"/>
</dbReference>
<dbReference type="GO" id="GO:0000155">
    <property type="term" value="F:phosphorelay sensor kinase activity"/>
    <property type="evidence" value="ECO:0007669"/>
    <property type="project" value="InterPro"/>
</dbReference>
<feature type="modified residue" description="4-aspartylphosphate" evidence="7">
    <location>
        <position position="1111"/>
    </location>
</feature>
<keyword evidence="12" id="KW-0808">Transferase</keyword>
<dbReference type="SMART" id="SM00388">
    <property type="entry name" value="HisKA"/>
    <property type="match status" value="1"/>
</dbReference>
<dbReference type="Pfam" id="PF07494">
    <property type="entry name" value="Reg_prop"/>
    <property type="match status" value="6"/>
</dbReference>
<dbReference type="Gene3D" id="1.10.10.60">
    <property type="entry name" value="Homeodomain-like"/>
    <property type="match status" value="1"/>
</dbReference>
<proteinExistence type="predicted"/>
<dbReference type="CDD" id="cd00082">
    <property type="entry name" value="HisKA"/>
    <property type="match status" value="1"/>
</dbReference>
<dbReference type="InterPro" id="IPR004358">
    <property type="entry name" value="Sig_transdc_His_kin-like_C"/>
</dbReference>
<dbReference type="Pfam" id="PF00072">
    <property type="entry name" value="Response_reg"/>
    <property type="match status" value="1"/>
</dbReference>
<dbReference type="InterPro" id="IPR003594">
    <property type="entry name" value="HATPase_dom"/>
</dbReference>
<keyword evidence="6" id="KW-0804">Transcription</keyword>
<dbReference type="RefSeq" id="WP_104714431.1">
    <property type="nucleotide sequence ID" value="NZ_PTRA01000002.1"/>
</dbReference>
<dbReference type="GO" id="GO:0003700">
    <property type="term" value="F:DNA-binding transcription factor activity"/>
    <property type="evidence" value="ECO:0007669"/>
    <property type="project" value="InterPro"/>
</dbReference>
<dbReference type="InterPro" id="IPR009057">
    <property type="entry name" value="Homeodomain-like_sf"/>
</dbReference>
<dbReference type="FunFam" id="1.10.287.130:FF:000045">
    <property type="entry name" value="Two-component system sensor histidine kinase/response regulator"/>
    <property type="match status" value="1"/>
</dbReference>
<feature type="domain" description="Response regulatory" evidence="11">
    <location>
        <begin position="1063"/>
        <end position="1178"/>
    </location>
</feature>
<evidence type="ECO:0000313" key="12">
    <source>
        <dbReference type="EMBL" id="PQA56856.1"/>
    </source>
</evidence>
<dbReference type="SMART" id="SM00387">
    <property type="entry name" value="HATPase_c"/>
    <property type="match status" value="1"/>
</dbReference>
<dbReference type="SUPFAM" id="SSF47384">
    <property type="entry name" value="Homodimeric domain of signal transducing histidine kinase"/>
    <property type="match status" value="1"/>
</dbReference>
<dbReference type="Pfam" id="PF07495">
    <property type="entry name" value="Y_Y_Y"/>
    <property type="match status" value="1"/>
</dbReference>
<evidence type="ECO:0000256" key="1">
    <source>
        <dbReference type="ARBA" id="ARBA00000085"/>
    </source>
</evidence>
<comment type="caution">
    <text evidence="12">The sequence shown here is derived from an EMBL/GenBank/DDBJ whole genome shotgun (WGS) entry which is preliminary data.</text>
</comment>
<dbReference type="CDD" id="cd17574">
    <property type="entry name" value="REC_OmpR"/>
    <property type="match status" value="1"/>
</dbReference>
<evidence type="ECO:0000259" key="9">
    <source>
        <dbReference type="PROSITE" id="PS01124"/>
    </source>
</evidence>
<keyword evidence="12" id="KW-0418">Kinase</keyword>
<dbReference type="OrthoDB" id="9797097at2"/>
<dbReference type="PROSITE" id="PS00041">
    <property type="entry name" value="HTH_ARAC_FAMILY_1"/>
    <property type="match status" value="1"/>
</dbReference>
<dbReference type="Pfam" id="PF02518">
    <property type="entry name" value="HATPase_c"/>
    <property type="match status" value="1"/>
</dbReference>
<keyword evidence="8" id="KW-1133">Transmembrane helix</keyword>
<evidence type="ECO:0000256" key="4">
    <source>
        <dbReference type="ARBA" id="ARBA00023015"/>
    </source>
</evidence>
<evidence type="ECO:0000256" key="7">
    <source>
        <dbReference type="PROSITE-ProRule" id="PRU00169"/>
    </source>
</evidence>
<evidence type="ECO:0000259" key="10">
    <source>
        <dbReference type="PROSITE" id="PS50109"/>
    </source>
</evidence>
<dbReference type="PROSITE" id="PS50109">
    <property type="entry name" value="HIS_KIN"/>
    <property type="match status" value="1"/>
</dbReference>
<dbReference type="SUPFAM" id="SSF55874">
    <property type="entry name" value="ATPase domain of HSP90 chaperone/DNA topoisomerase II/histidine kinase"/>
    <property type="match status" value="1"/>
</dbReference>
<dbReference type="EC" id="2.7.13.3" evidence="2"/>
<dbReference type="InterPro" id="IPR011123">
    <property type="entry name" value="Y_Y_Y"/>
</dbReference>
<dbReference type="InterPro" id="IPR011006">
    <property type="entry name" value="CheY-like_superfamily"/>
</dbReference>
<feature type="domain" description="HTH araC/xylS-type" evidence="9">
    <location>
        <begin position="1210"/>
        <end position="1309"/>
    </location>
</feature>
<keyword evidence="5" id="KW-0238">DNA-binding</keyword>
<dbReference type="SUPFAM" id="SSF63829">
    <property type="entry name" value="Calcium-dependent phosphotriesterase"/>
    <property type="match status" value="3"/>
</dbReference>
<dbReference type="Pfam" id="PF12833">
    <property type="entry name" value="HTH_18"/>
    <property type="match status" value="1"/>
</dbReference>
<keyword evidence="3 7" id="KW-0597">Phosphoprotein</keyword>
<reference evidence="13" key="1">
    <citation type="submission" date="2018-02" db="EMBL/GenBank/DDBJ databases">
        <title>Genome sequencing of Solimonas sp. HR-BB.</title>
        <authorList>
            <person name="Lee Y."/>
            <person name="Jeon C.O."/>
        </authorList>
    </citation>
    <scope>NUCLEOTIDE SEQUENCE [LARGE SCALE GENOMIC DNA]</scope>
    <source>
        <strain evidence="13">HR-U</strain>
    </source>
</reference>
<dbReference type="Gene3D" id="3.40.50.2300">
    <property type="match status" value="1"/>
</dbReference>
<dbReference type="InterPro" id="IPR018062">
    <property type="entry name" value="HTH_AraC-typ_CS"/>
</dbReference>
<dbReference type="Gene3D" id="3.30.565.10">
    <property type="entry name" value="Histidine kinase-like ATPase, C-terminal domain"/>
    <property type="match status" value="1"/>
</dbReference>
<dbReference type="PROSITE" id="PS50110">
    <property type="entry name" value="RESPONSE_REGULATORY"/>
    <property type="match status" value="1"/>
</dbReference>
<dbReference type="EMBL" id="PTRA01000002">
    <property type="protein sequence ID" value="PQA56856.1"/>
    <property type="molecule type" value="Genomic_DNA"/>
</dbReference>
<dbReference type="Pfam" id="PF00512">
    <property type="entry name" value="HisKA"/>
    <property type="match status" value="1"/>
</dbReference>
<dbReference type="SUPFAM" id="SSF52172">
    <property type="entry name" value="CheY-like"/>
    <property type="match status" value="1"/>
</dbReference>
<protein>
    <recommendedName>
        <fullName evidence="2">histidine kinase</fullName>
        <ecNumber evidence="2">2.7.13.3</ecNumber>
    </recommendedName>
</protein>
<dbReference type="InterPro" id="IPR011110">
    <property type="entry name" value="Reg_prop"/>
</dbReference>
<accession>A0A2S7IK23</accession>
<dbReference type="SMART" id="SM00342">
    <property type="entry name" value="HTH_ARAC"/>
    <property type="match status" value="1"/>
</dbReference>
<comment type="catalytic activity">
    <reaction evidence="1">
        <text>ATP + protein L-histidine = ADP + protein N-phospho-L-histidine.</text>
        <dbReference type="EC" id="2.7.13.3"/>
    </reaction>
</comment>
<dbReference type="Gene3D" id="2.60.40.10">
    <property type="entry name" value="Immunoglobulins"/>
    <property type="match status" value="1"/>
</dbReference>
<keyword evidence="8" id="KW-0812">Transmembrane</keyword>
<dbReference type="InterPro" id="IPR005467">
    <property type="entry name" value="His_kinase_dom"/>
</dbReference>
<feature type="transmembrane region" description="Helical" evidence="8">
    <location>
        <begin position="763"/>
        <end position="783"/>
    </location>
</feature>
<dbReference type="Gene3D" id="1.10.287.130">
    <property type="match status" value="1"/>
</dbReference>
<keyword evidence="4" id="KW-0805">Transcription regulation</keyword>
<keyword evidence="8" id="KW-0472">Membrane</keyword>
<evidence type="ECO:0000256" key="8">
    <source>
        <dbReference type="SAM" id="Phobius"/>
    </source>
</evidence>
<evidence type="ECO:0000313" key="13">
    <source>
        <dbReference type="Proteomes" id="UP000239590"/>
    </source>
</evidence>
<dbReference type="InterPro" id="IPR003661">
    <property type="entry name" value="HisK_dim/P_dom"/>
</dbReference>
<dbReference type="InterPro" id="IPR015943">
    <property type="entry name" value="WD40/YVTN_repeat-like_dom_sf"/>
</dbReference>
<evidence type="ECO:0000259" key="11">
    <source>
        <dbReference type="PROSITE" id="PS50110"/>
    </source>
</evidence>
<gene>
    <name evidence="12" type="ORF">C5O19_16090</name>
</gene>
<dbReference type="Gene3D" id="2.130.10.10">
    <property type="entry name" value="YVTN repeat-like/Quinoprotein amine dehydrogenase"/>
    <property type="match status" value="2"/>
</dbReference>
<keyword evidence="13" id="KW-1185">Reference proteome</keyword>
<dbReference type="GO" id="GO:0043565">
    <property type="term" value="F:sequence-specific DNA binding"/>
    <property type="evidence" value="ECO:0007669"/>
    <property type="project" value="InterPro"/>
</dbReference>
<evidence type="ECO:0000256" key="5">
    <source>
        <dbReference type="ARBA" id="ARBA00023125"/>
    </source>
</evidence>
<dbReference type="PANTHER" id="PTHR43547">
    <property type="entry name" value="TWO-COMPONENT HISTIDINE KINASE"/>
    <property type="match status" value="1"/>
</dbReference>
<dbReference type="SMART" id="SM00448">
    <property type="entry name" value="REC"/>
    <property type="match status" value="1"/>
</dbReference>
<dbReference type="InterPro" id="IPR018060">
    <property type="entry name" value="HTH_AraC"/>
</dbReference>
<dbReference type="InterPro" id="IPR036890">
    <property type="entry name" value="HATPase_C_sf"/>
</dbReference>
<sequence length="1311" mass="150753">MRRYLFLVFLLLWGIGSGAQPHYSNFKSYQVADGFSSNTITCILQDQRGFMWFGSRNGLNRFDGHTVKVFHHSVKDSLSLGSNTVYSLCEDPQHRLWVGTSRGVYWYDPRLETFQRFTGVPANEIRFLQTDAQHRVWIIAGFKLYCYQHNRIKVYPFAQDQSIFLHVSERGTVWVTTENGHLKRYDARSDRFEELPHPSQVYARIETMYSMADTTLLLRQGNQVLLHHIQQRRTVPLTGSNGLEMRVNSVLRKSPYEFWIGTESGIYVYNSCTQQLTHIQAQYGNPYSITNNAIACLYQDREKGIWIGTAFGGVNYYSDHLTHFTKYLPLPGQNSLSGNVVHSIQKDGQGNLWIGTEDAGLNKLNLATGHIKSFRPSSGQHGISYQNVHGLLVDGDRLWIGTLEHGLDLMDLKTEKVIRRYRSAPQPGHFSSDFIVTLYKRRNGDILVGTWNGLFRYRPKEDDFAAEPFFNIQTQTIHEASDGTLWVGSYGHGIYYANERTGKRGHFTTRSGLRTNYVNHLYEDRHHQLWICTEGGLTRYDPAQHRFTHYTVENGLPDNQIFRVEEDRFGYIWISTGRGLARFDPQRNQWQHYFTAHGLPTEQFNYNSSFKDTDGSLYFGTVKGLVHWDPASSVHPNQYIPPVYITGLQVNNQEVRIGAKDSILRQSITHTAALVLSHRQSTLSLDVAALSYTNAPINQYRYMLEGMDQNWIHLSNNRKIYYTNLPAGSYRFRVQGSNNDGIWNPKETVLRIQILPPYWATPWAYVLYASLVLAIILIIFRYYHLAVTEKNKRQIKSLEIETERAIYTSKIEFFTNVAHEIRTPLTLIKLPLDKLLFQPIQDPLLRESLHMMKKHTNRLIELTNQLLDFRKAESQSIRLHFANTDINALLNELWIWFKPAADERKLSFKLELPRITLHGFVDEEALRKILSNLLSNAIKYADSSILVKLLPFSSEDDLFRIEVSNDGYRIPQELKDKIFEPFYRIKETDQQPGTGIGLPLSRTLAELHKGTLTLETDRLEVNCFRVSLPIHQENELDFQSFSTNEPPSEDVLAPQDLDPSKPTLLLVEDQREISAYIQQEFSDRYNVLIAYHGQQALEVLQQENVQLVISDIMMPVMDGIELCRTIKSDLAYSHVPVVLLTAKNSLQSKVEGLEVGADAYLEKPFSVIHLEAQIESLLTNRNRVKEYFARSPLTPFKGMAYTPADKAFLEQLNQVIYDHIIDMELNVDQLSRLMNMSRPTLYRKIKGLSDLSPNELINLSRLKKAAELLATGHYKVNEAAALVGYSLPTNFSRDFQKQFGITPSQYMNGKG</sequence>
<dbReference type="InterPro" id="IPR036097">
    <property type="entry name" value="HisK_dim/P_sf"/>
</dbReference>
<evidence type="ECO:0000256" key="6">
    <source>
        <dbReference type="ARBA" id="ARBA00023163"/>
    </source>
</evidence>
<dbReference type="FunFam" id="2.60.40.10:FF:000791">
    <property type="entry name" value="Two-component system sensor histidine kinase/response regulator"/>
    <property type="match status" value="1"/>
</dbReference>
<organism evidence="12 13">
    <name type="scientific">Siphonobacter curvatus</name>
    <dbReference type="NCBI Taxonomy" id="2094562"/>
    <lineage>
        <taxon>Bacteria</taxon>
        <taxon>Pseudomonadati</taxon>
        <taxon>Bacteroidota</taxon>
        <taxon>Cytophagia</taxon>
        <taxon>Cytophagales</taxon>
        <taxon>Cytophagaceae</taxon>
        <taxon>Siphonobacter</taxon>
    </lineage>
</organism>
<dbReference type="InterPro" id="IPR001789">
    <property type="entry name" value="Sig_transdc_resp-reg_receiver"/>
</dbReference>
<evidence type="ECO:0000256" key="3">
    <source>
        <dbReference type="ARBA" id="ARBA00022553"/>
    </source>
</evidence>
<dbReference type="PANTHER" id="PTHR43547:SF2">
    <property type="entry name" value="HYBRID SIGNAL TRANSDUCTION HISTIDINE KINASE C"/>
    <property type="match status" value="1"/>
</dbReference>
<dbReference type="Proteomes" id="UP000239590">
    <property type="component" value="Unassembled WGS sequence"/>
</dbReference>